<dbReference type="SMART" id="SM00487">
    <property type="entry name" value="DEXDc"/>
    <property type="match status" value="1"/>
</dbReference>
<sequence>MPPKSNRPRTVVPLAECFPTALLQSLEALPVLSESPNRAESDSEPARKRARVAADDPESHLLTRQTFAFKRPAPDGDPITQPIIRNDIGNTLKLRFRRERELPHLVLEWVRVSTKNVGWAQLEMESDLTPEQRLCSEVSLQQEPREREGAIWTLIDLSLDHVEGAVCLRVTVRLYWNGTRSPWNLRTQKQKQLSSMVLSTFFPDPEHPEENNTRQTWSPLEFYEAAFVPPPDDDAAEAINVQGLASSLYPYQKRTLQWLLHREGASLATSELGFSVCEPITGSETASPLSFSAHPAPQQPHVSNSSGDSTLQISRLYHLITKDVSQFTQLETSLKGGILSEEMGLGKTLEIIGLILLHKRRLNMEDPYVEVNGETLQRSGATLIVCPSSLQQQWLAELERHAPHLMVSYYPGRGQMGISADNPADEEELVTLLAHQDVVLTTYNVLTSELHYATKPPDRSRRRERAYARPKSPLVQISWWRVCLDEAQMIESGVSSAAIVARVLHRVNAWGVTGTPVKSDIKDLLGLLLFLRYEPYSSFSHVWAALTERYKDVFRSLFNRISIRHTKQLVRDEIALPAQKRFVITMPFTAVEQQHYQSLFNEMSEACGLDAEGDPVVEDWNPKNYEERMRSWLNRLRQAALHPEVGVQNRRALGHKAGAPLRTVDEVLTAMIEQNDILIRAEQRNYLHLRLTHGQLLENGPQVKKAQRMWLSVRAEADQLVDKCRQELTAAIEDARKARMAVRSNPGSAAEDSTDDDEDDFDDPKNRGKDIEVRLRLRSALETQHRAVFFCGNGFFQIKSNTDFTTPESAEYQALQEKEDEAYDTAKEIRREILSENHKKATSHMKRLRESANTQSFVEMPELKPNEMRGLESGPVLERAEGLYGLLNLQAGLIDEWREAIIQLLLRPLVDEEDEVELTGDEFADSTKIQEELMVYVQVLRAAIADRQMAISGLENALIRHEIQTAKVLARDGEGPAPTKFNELMDLREKVRPEIGDGLSSLKGVVAALRSILTRIPRSENASNRAEVEYAIVQRQIQDMQAQIASQTKAATALERECERFTSAMNARVDYYRQLQYVSDSVEPYEGERDEAAILEYTNLEVKSHNKLTSAEGKQRYLLSLRDTNGDVAEPRMCIICQSSFSTGVLTVCGHQFCKECIMLWFRAHHNCPMCKRVLRMSELHNITLKPRELKLHVGEDVPAPGLRKSIISRKSAIYSEFGAEKLAEINQIDLDGPSFTTKVDSIIRHLLWLRDSDPGAKSVIFSQYRDFLGVMGLALSRWRIGYRSIDNPSGIEDFKKDPAIECFLLHGRAQSSGLNLVNASHVFLCEPVLNTAIELQAIARVDRIGQKHETTVWLYLIEGTVEESIYNLSLRRRLEHMGKARGKTRDSTPEVLDSTLEAANTLEMEQASLSKLMSKDRTAGEAVKQEDLWECLFGHVARAREAGQNALENPAVMGFLAAEAAEERAREGEGMSG</sequence>
<dbReference type="InterPro" id="IPR001841">
    <property type="entry name" value="Znf_RING"/>
</dbReference>
<dbReference type="SUPFAM" id="SSF57850">
    <property type="entry name" value="RING/U-box"/>
    <property type="match status" value="1"/>
</dbReference>
<accession>A0A9P8VFK6</accession>
<dbReference type="SMART" id="SM00184">
    <property type="entry name" value="RING"/>
    <property type="match status" value="1"/>
</dbReference>
<dbReference type="PROSITE" id="PS51192">
    <property type="entry name" value="HELICASE_ATP_BIND_1"/>
    <property type="match status" value="1"/>
</dbReference>
<feature type="domain" description="RING-type" evidence="10">
    <location>
        <begin position="1134"/>
        <end position="1172"/>
    </location>
</feature>
<keyword evidence="6" id="KW-0067">ATP-binding</keyword>
<feature type="coiled-coil region" evidence="8">
    <location>
        <begin position="1023"/>
        <end position="1057"/>
    </location>
</feature>
<dbReference type="GO" id="GO:0061630">
    <property type="term" value="F:ubiquitin protein ligase activity"/>
    <property type="evidence" value="ECO:0007669"/>
    <property type="project" value="TreeGrafter"/>
</dbReference>
<feature type="region of interest" description="Disordered" evidence="9">
    <location>
        <begin position="33"/>
        <end position="57"/>
    </location>
</feature>
<dbReference type="PROSITE" id="PS50089">
    <property type="entry name" value="ZF_RING_2"/>
    <property type="match status" value="1"/>
</dbReference>
<dbReference type="Pfam" id="PF13923">
    <property type="entry name" value="zf-C3HC4_2"/>
    <property type="match status" value="1"/>
</dbReference>
<dbReference type="InterPro" id="IPR017907">
    <property type="entry name" value="Znf_RING_CS"/>
</dbReference>
<name>A0A9P8VFK6_9PEZI</name>
<dbReference type="EMBL" id="JAGSXJ010000007">
    <property type="protein sequence ID" value="KAH6689544.1"/>
    <property type="molecule type" value="Genomic_DNA"/>
</dbReference>
<evidence type="ECO:0000313" key="12">
    <source>
        <dbReference type="EMBL" id="KAH6689544.1"/>
    </source>
</evidence>
<reference evidence="12" key="1">
    <citation type="journal article" date="2021" name="Nat. Commun.">
        <title>Genetic determinants of endophytism in the Arabidopsis root mycobiome.</title>
        <authorList>
            <person name="Mesny F."/>
            <person name="Miyauchi S."/>
            <person name="Thiergart T."/>
            <person name="Pickel B."/>
            <person name="Atanasova L."/>
            <person name="Karlsson M."/>
            <person name="Huettel B."/>
            <person name="Barry K.W."/>
            <person name="Haridas S."/>
            <person name="Chen C."/>
            <person name="Bauer D."/>
            <person name="Andreopoulos W."/>
            <person name="Pangilinan J."/>
            <person name="LaButti K."/>
            <person name="Riley R."/>
            <person name="Lipzen A."/>
            <person name="Clum A."/>
            <person name="Drula E."/>
            <person name="Henrissat B."/>
            <person name="Kohler A."/>
            <person name="Grigoriev I.V."/>
            <person name="Martin F.M."/>
            <person name="Hacquard S."/>
        </authorList>
    </citation>
    <scope>NUCLEOTIDE SEQUENCE</scope>
    <source>
        <strain evidence="12">MPI-SDFR-AT-0117</strain>
    </source>
</reference>
<dbReference type="PROSITE" id="PS00518">
    <property type="entry name" value="ZF_RING_1"/>
    <property type="match status" value="1"/>
</dbReference>
<feature type="region of interest" description="Disordered" evidence="9">
    <location>
        <begin position="739"/>
        <end position="767"/>
    </location>
</feature>
<evidence type="ECO:0000256" key="7">
    <source>
        <dbReference type="PROSITE-ProRule" id="PRU00175"/>
    </source>
</evidence>
<evidence type="ECO:0000256" key="5">
    <source>
        <dbReference type="ARBA" id="ARBA00022833"/>
    </source>
</evidence>
<dbReference type="PANTHER" id="PTHR45865">
    <property type="entry name" value="E3 UBIQUITIN-PROTEIN LIGASE SHPRH FAMILY MEMBER"/>
    <property type="match status" value="1"/>
</dbReference>
<dbReference type="PANTHER" id="PTHR45865:SF1">
    <property type="entry name" value="E3 UBIQUITIN-PROTEIN LIGASE SHPRH"/>
    <property type="match status" value="1"/>
</dbReference>
<dbReference type="Proteomes" id="UP000770015">
    <property type="component" value="Unassembled WGS sequence"/>
</dbReference>
<dbReference type="Gene3D" id="3.30.40.10">
    <property type="entry name" value="Zinc/RING finger domain, C3HC4 (zinc finger)"/>
    <property type="match status" value="1"/>
</dbReference>
<evidence type="ECO:0000256" key="4">
    <source>
        <dbReference type="ARBA" id="ARBA00022801"/>
    </source>
</evidence>
<keyword evidence="2" id="KW-0547">Nucleotide-binding</keyword>
<feature type="compositionally biased region" description="Basic and acidic residues" evidence="9">
    <location>
        <begin position="37"/>
        <end position="57"/>
    </location>
</feature>
<proteinExistence type="predicted"/>
<evidence type="ECO:0000256" key="2">
    <source>
        <dbReference type="ARBA" id="ARBA00022741"/>
    </source>
</evidence>
<dbReference type="InterPro" id="IPR052583">
    <property type="entry name" value="ATP-helicase/E3_Ub-Ligase"/>
</dbReference>
<evidence type="ECO:0000259" key="10">
    <source>
        <dbReference type="PROSITE" id="PS50089"/>
    </source>
</evidence>
<evidence type="ECO:0000256" key="9">
    <source>
        <dbReference type="SAM" id="MobiDB-lite"/>
    </source>
</evidence>
<dbReference type="Gene3D" id="3.40.50.10810">
    <property type="entry name" value="Tandem AAA-ATPase domain"/>
    <property type="match status" value="1"/>
</dbReference>
<dbReference type="GO" id="GO:0006974">
    <property type="term" value="P:DNA damage response"/>
    <property type="evidence" value="ECO:0007669"/>
    <property type="project" value="TreeGrafter"/>
</dbReference>
<evidence type="ECO:0000256" key="3">
    <source>
        <dbReference type="ARBA" id="ARBA00022771"/>
    </source>
</evidence>
<dbReference type="InterPro" id="IPR027417">
    <property type="entry name" value="P-loop_NTPase"/>
</dbReference>
<dbReference type="Pfam" id="PF00271">
    <property type="entry name" value="Helicase_C"/>
    <property type="match status" value="1"/>
</dbReference>
<evidence type="ECO:0000256" key="8">
    <source>
        <dbReference type="SAM" id="Coils"/>
    </source>
</evidence>
<gene>
    <name evidence="12" type="ORF">F5X68DRAFT_167064</name>
</gene>
<keyword evidence="8" id="KW-0175">Coiled coil</keyword>
<dbReference type="InterPro" id="IPR000330">
    <property type="entry name" value="SNF2_N"/>
</dbReference>
<evidence type="ECO:0000313" key="13">
    <source>
        <dbReference type="Proteomes" id="UP000770015"/>
    </source>
</evidence>
<dbReference type="GO" id="GO:0005524">
    <property type="term" value="F:ATP binding"/>
    <property type="evidence" value="ECO:0007669"/>
    <property type="project" value="InterPro"/>
</dbReference>
<evidence type="ECO:0000256" key="6">
    <source>
        <dbReference type="ARBA" id="ARBA00022840"/>
    </source>
</evidence>
<dbReference type="GO" id="GO:0008270">
    <property type="term" value="F:zinc ion binding"/>
    <property type="evidence" value="ECO:0007669"/>
    <property type="project" value="UniProtKB-KW"/>
</dbReference>
<dbReference type="Pfam" id="PF26021">
    <property type="entry name" value="Ferritin_C144_05"/>
    <property type="match status" value="1"/>
</dbReference>
<dbReference type="CDD" id="cd18793">
    <property type="entry name" value="SF2_C_SNF"/>
    <property type="match status" value="1"/>
</dbReference>
<feature type="compositionally biased region" description="Acidic residues" evidence="9">
    <location>
        <begin position="752"/>
        <end position="762"/>
    </location>
</feature>
<dbReference type="GO" id="GO:0000209">
    <property type="term" value="P:protein polyubiquitination"/>
    <property type="evidence" value="ECO:0007669"/>
    <property type="project" value="TreeGrafter"/>
</dbReference>
<dbReference type="InterPro" id="IPR001650">
    <property type="entry name" value="Helicase_C-like"/>
</dbReference>
<keyword evidence="4" id="KW-0378">Hydrolase</keyword>
<dbReference type="Gene3D" id="3.40.50.300">
    <property type="entry name" value="P-loop containing nucleotide triphosphate hydrolases"/>
    <property type="match status" value="1"/>
</dbReference>
<dbReference type="SUPFAM" id="SSF52540">
    <property type="entry name" value="P-loop containing nucleoside triphosphate hydrolases"/>
    <property type="match status" value="2"/>
</dbReference>
<dbReference type="InterPro" id="IPR049730">
    <property type="entry name" value="SNF2/RAD54-like_C"/>
</dbReference>
<dbReference type="OrthoDB" id="5330228at2759"/>
<dbReference type="InterPro" id="IPR038718">
    <property type="entry name" value="SNF2-like_sf"/>
</dbReference>
<comment type="caution">
    <text evidence="12">The sequence shown here is derived from an EMBL/GenBank/DDBJ whole genome shotgun (WGS) entry which is preliminary data.</text>
</comment>
<keyword evidence="1" id="KW-0479">Metal-binding</keyword>
<dbReference type="FunFam" id="3.40.50.10810:FF:000059">
    <property type="entry name" value="SNF2 family helicase/ATPase, putative"/>
    <property type="match status" value="1"/>
</dbReference>
<feature type="domain" description="Helicase ATP-binding" evidence="11">
    <location>
        <begin position="328"/>
        <end position="534"/>
    </location>
</feature>
<dbReference type="InterPro" id="IPR013083">
    <property type="entry name" value="Znf_RING/FYVE/PHD"/>
</dbReference>
<dbReference type="GO" id="GO:0005634">
    <property type="term" value="C:nucleus"/>
    <property type="evidence" value="ECO:0007669"/>
    <property type="project" value="TreeGrafter"/>
</dbReference>
<feature type="region of interest" description="Disordered" evidence="9">
    <location>
        <begin position="288"/>
        <end position="307"/>
    </location>
</feature>
<keyword evidence="3 7" id="KW-0863">Zinc-finger</keyword>
<dbReference type="Pfam" id="PF00176">
    <property type="entry name" value="SNF2-rel_dom"/>
    <property type="match status" value="1"/>
</dbReference>
<keyword evidence="5" id="KW-0862">Zinc</keyword>
<evidence type="ECO:0000256" key="1">
    <source>
        <dbReference type="ARBA" id="ARBA00022723"/>
    </source>
</evidence>
<protein>
    <submittedName>
        <fullName evidence="12">E3 ubiquitin-protein ligase</fullName>
    </submittedName>
</protein>
<dbReference type="InterPro" id="IPR014001">
    <property type="entry name" value="Helicase_ATP-bd"/>
</dbReference>
<dbReference type="GO" id="GO:0016787">
    <property type="term" value="F:hydrolase activity"/>
    <property type="evidence" value="ECO:0007669"/>
    <property type="project" value="UniProtKB-KW"/>
</dbReference>
<dbReference type="InterPro" id="IPR059033">
    <property type="entry name" value="C144_05_dom"/>
</dbReference>
<keyword evidence="13" id="KW-1185">Reference proteome</keyword>
<organism evidence="12 13">
    <name type="scientific">Plectosphaerella plurivora</name>
    <dbReference type="NCBI Taxonomy" id="936078"/>
    <lineage>
        <taxon>Eukaryota</taxon>
        <taxon>Fungi</taxon>
        <taxon>Dikarya</taxon>
        <taxon>Ascomycota</taxon>
        <taxon>Pezizomycotina</taxon>
        <taxon>Sordariomycetes</taxon>
        <taxon>Hypocreomycetidae</taxon>
        <taxon>Glomerellales</taxon>
        <taxon>Plectosphaerellaceae</taxon>
        <taxon>Plectosphaerella</taxon>
    </lineage>
</organism>
<evidence type="ECO:0000259" key="11">
    <source>
        <dbReference type="PROSITE" id="PS51192"/>
    </source>
</evidence>